<organism evidence="1 2">
    <name type="scientific">Eptatretus burgeri</name>
    <name type="common">Inshore hagfish</name>
    <dbReference type="NCBI Taxonomy" id="7764"/>
    <lineage>
        <taxon>Eukaryota</taxon>
        <taxon>Metazoa</taxon>
        <taxon>Chordata</taxon>
        <taxon>Craniata</taxon>
        <taxon>Vertebrata</taxon>
        <taxon>Cyclostomata</taxon>
        <taxon>Myxini</taxon>
        <taxon>Myxiniformes</taxon>
        <taxon>Myxinidae</taxon>
        <taxon>Eptatretinae</taxon>
        <taxon>Eptatretus</taxon>
    </lineage>
</organism>
<reference evidence="1" key="1">
    <citation type="submission" date="2025-08" db="UniProtKB">
        <authorList>
            <consortium name="Ensembl"/>
        </authorList>
    </citation>
    <scope>IDENTIFICATION</scope>
</reference>
<name>A0A8C4X126_EPTBU</name>
<evidence type="ECO:0000313" key="2">
    <source>
        <dbReference type="Proteomes" id="UP000694388"/>
    </source>
</evidence>
<dbReference type="AlphaFoldDB" id="A0A8C4X126"/>
<reference evidence="1" key="2">
    <citation type="submission" date="2025-09" db="UniProtKB">
        <authorList>
            <consortium name="Ensembl"/>
        </authorList>
    </citation>
    <scope>IDENTIFICATION</scope>
</reference>
<evidence type="ECO:0000313" key="1">
    <source>
        <dbReference type="Ensembl" id="ENSEBUP00000024906.1"/>
    </source>
</evidence>
<protein>
    <submittedName>
        <fullName evidence="1">Uncharacterized protein</fullName>
    </submittedName>
</protein>
<dbReference type="Ensembl" id="ENSEBUT00000025482.1">
    <property type="protein sequence ID" value="ENSEBUP00000024906.1"/>
    <property type="gene ID" value="ENSEBUG00000015378.1"/>
</dbReference>
<dbReference type="PANTHER" id="PTHR47130:SF6">
    <property type="entry name" value="EGG ENVELOPE GLYCOPROTEIN-LIKE PRECURSOR"/>
    <property type="match status" value="1"/>
</dbReference>
<sequence>MEVSVDQTSPRIPDYARSEADWLDDITMFIPSDQIWRLVFTVAGQRQGVMTVEEAVRIGYSINSSISDTRVVFRSPYFTNHTYAVTLENGLVIQMIKPLVYFRRFGLTLLLDMVIACPLSRPQPLERWLSWSIPLQPPVLQELSLLMVPDVQLVVGRHLLDDKAMAQRGVILSRNSSYMMLKVPWGVAGGNQSELCGTWSTRVAILCGSSAFGHLAAFVHQTDFVYKRELSLPDDHPAVSPWSSWRTLQAGYVPTDSWALQRGYLPD</sequence>
<proteinExistence type="predicted"/>
<dbReference type="Proteomes" id="UP000694388">
    <property type="component" value="Unplaced"/>
</dbReference>
<keyword evidence="2" id="KW-1185">Reference proteome</keyword>
<dbReference type="PANTHER" id="PTHR47130">
    <property type="entry name" value="SI:DKEY-19B23.11-RELATED"/>
    <property type="match status" value="1"/>
</dbReference>
<accession>A0A8C4X126</accession>